<dbReference type="EMBL" id="BK015998">
    <property type="protein sequence ID" value="DAF88897.1"/>
    <property type="molecule type" value="Genomic_DNA"/>
</dbReference>
<sequence>MKEVCELNPVINYDDWISHICKVIIVKRARCGICGRGSGVHEIYF</sequence>
<proteinExistence type="predicted"/>
<accession>A0A8S5U345</accession>
<evidence type="ECO:0000313" key="1">
    <source>
        <dbReference type="EMBL" id="DAF88897.1"/>
    </source>
</evidence>
<protein>
    <submittedName>
        <fullName evidence="1">Uncharacterized protein</fullName>
    </submittedName>
</protein>
<reference evidence="1" key="1">
    <citation type="journal article" date="2021" name="Proc. Natl. Acad. Sci. U.S.A.">
        <title>A Catalog of Tens of Thousands of Viruses from Human Metagenomes Reveals Hidden Associations with Chronic Diseases.</title>
        <authorList>
            <person name="Tisza M.J."/>
            <person name="Buck C.B."/>
        </authorList>
    </citation>
    <scope>NUCLEOTIDE SEQUENCE</scope>
    <source>
        <strain evidence="1">Ctoyo6</strain>
    </source>
</reference>
<organism evidence="1">
    <name type="scientific">Siphoviridae sp. ctoyo6</name>
    <dbReference type="NCBI Taxonomy" id="2825674"/>
    <lineage>
        <taxon>Viruses</taxon>
        <taxon>Duplodnaviria</taxon>
        <taxon>Heunggongvirae</taxon>
        <taxon>Uroviricota</taxon>
        <taxon>Caudoviricetes</taxon>
    </lineage>
</organism>
<name>A0A8S5U345_9CAUD</name>